<evidence type="ECO:0000313" key="9">
    <source>
        <dbReference type="Proteomes" id="UP000310636"/>
    </source>
</evidence>
<dbReference type="GO" id="GO:0003700">
    <property type="term" value="F:DNA-binding transcription factor activity"/>
    <property type="evidence" value="ECO:0007669"/>
    <property type="project" value="InterPro"/>
</dbReference>
<evidence type="ECO:0000256" key="3">
    <source>
        <dbReference type="ARBA" id="ARBA00023163"/>
    </source>
</evidence>
<dbReference type="PROSITE" id="PS01124">
    <property type="entry name" value="HTH_ARAC_FAMILY_2"/>
    <property type="match status" value="1"/>
</dbReference>
<evidence type="ECO:0000313" key="8">
    <source>
        <dbReference type="EMBL" id="THF75010.1"/>
    </source>
</evidence>
<dbReference type="PANTHER" id="PTHR43280">
    <property type="entry name" value="ARAC-FAMILY TRANSCRIPTIONAL REGULATOR"/>
    <property type="match status" value="1"/>
</dbReference>
<sequence length="537" mass="60517">MRMIVLEDEPIIRQGLIHKIRSGGLPIEIVGEAGDGIAGLELVRALQPDAVMTDIEMPGMSGLAFISEARAIAPALEFVIVSGYDNFDYAQQAIRYGVSRYLLKPLEDQELYETLSELAGKQDAGQALERYYRELRTLEASSREALRQQELTQFLQGEDAAIADERLQALAAQSERFTAAVLLLEPFSLPHGSFLAGEEELLSFAIKNIVTEQFEVGGIRGVLIHHSLHRREFVYAAGLSAGQDRAAVGQALERILYGIRSYLKLQATAGIGSLVGSLPRIGEAYHEAKQAARGAVLHGAGRYYLYDDKARLPNRKSILGDEDRTLVSAWLERREADKLHRWIDRRIGAVAQDPASVYVQLAWFVQDLFLLYHEFMLTRTEDVRWTLGEMNDVEQSLERMSEWRDAAELLKRLTDNVIGYLSHSGTLADRDMMEAIRGYIDVHYGEALSLQSIAQQFYLHPNYLSNRFKEKFGVSFVDYATAVRMKQATALLRHTGLKVHQIAERVGYDDPAYFGSVFRKTFGMTPKMYREHPPHES</sequence>
<dbReference type="RefSeq" id="WP_136372201.1">
    <property type="nucleotide sequence ID" value="NZ_SSOB01000035.1"/>
</dbReference>
<dbReference type="InterPro" id="IPR009057">
    <property type="entry name" value="Homeodomain-like_sf"/>
</dbReference>
<reference evidence="8 9" key="1">
    <citation type="submission" date="2019-04" db="EMBL/GenBank/DDBJ databases">
        <title>Cohnella sp. nov. isolated from preserved vegetables.</title>
        <authorList>
            <person name="Lin S.-Y."/>
            <person name="Hung M.-H."/>
            <person name="Young C.-C."/>
        </authorList>
    </citation>
    <scope>NUCLEOTIDE SEQUENCE [LARGE SCALE GENOMIC DNA]</scope>
    <source>
        <strain evidence="8 9">CC-MHH1044</strain>
    </source>
</reference>
<dbReference type="AlphaFoldDB" id="A0A4S4BJY6"/>
<dbReference type="PROSITE" id="PS50110">
    <property type="entry name" value="RESPONSE_REGULATORY"/>
    <property type="match status" value="1"/>
</dbReference>
<dbReference type="GO" id="GO:0000160">
    <property type="term" value="P:phosphorelay signal transduction system"/>
    <property type="evidence" value="ECO:0007669"/>
    <property type="project" value="InterPro"/>
</dbReference>
<dbReference type="InterPro" id="IPR020449">
    <property type="entry name" value="Tscrpt_reg_AraC-type_HTH"/>
</dbReference>
<dbReference type="Pfam" id="PF12833">
    <property type="entry name" value="HTH_18"/>
    <property type="match status" value="1"/>
</dbReference>
<dbReference type="InterPro" id="IPR018062">
    <property type="entry name" value="HTH_AraC-typ_CS"/>
</dbReference>
<keyword evidence="2" id="KW-0238">DNA-binding</keyword>
<evidence type="ECO:0000256" key="4">
    <source>
        <dbReference type="PROSITE-ProRule" id="PRU00169"/>
    </source>
</evidence>
<dbReference type="PROSITE" id="PS00041">
    <property type="entry name" value="HTH_ARAC_FAMILY_1"/>
    <property type="match status" value="1"/>
</dbReference>
<dbReference type="SUPFAM" id="SSF46689">
    <property type="entry name" value="Homeodomain-like"/>
    <property type="match status" value="2"/>
</dbReference>
<keyword evidence="3" id="KW-0804">Transcription</keyword>
<gene>
    <name evidence="8" type="ORF">E6C55_23170</name>
</gene>
<name>A0A4S4BJY6_9BACL</name>
<protein>
    <submittedName>
        <fullName evidence="8">Helix-turn-helix domain-containing protein</fullName>
    </submittedName>
</protein>
<keyword evidence="9" id="KW-1185">Reference proteome</keyword>
<dbReference type="InterPro" id="IPR001789">
    <property type="entry name" value="Sig_transdc_resp-reg_receiver"/>
</dbReference>
<keyword evidence="1" id="KW-0805">Transcription regulation</keyword>
<dbReference type="Gene3D" id="3.40.50.2300">
    <property type="match status" value="1"/>
</dbReference>
<keyword evidence="4" id="KW-0597">Phosphoprotein</keyword>
<evidence type="ECO:0000259" key="6">
    <source>
        <dbReference type="PROSITE" id="PS01124"/>
    </source>
</evidence>
<dbReference type="OrthoDB" id="342399at2"/>
<feature type="coiled-coil region" evidence="5">
    <location>
        <begin position="121"/>
        <end position="148"/>
    </location>
</feature>
<dbReference type="InterPro" id="IPR011006">
    <property type="entry name" value="CheY-like_superfamily"/>
</dbReference>
<dbReference type="Pfam" id="PF00072">
    <property type="entry name" value="Response_reg"/>
    <property type="match status" value="1"/>
</dbReference>
<dbReference type="SMART" id="SM00342">
    <property type="entry name" value="HTH_ARAC"/>
    <property type="match status" value="1"/>
</dbReference>
<dbReference type="PANTHER" id="PTHR43280:SF2">
    <property type="entry name" value="HTH-TYPE TRANSCRIPTIONAL REGULATOR EXSA"/>
    <property type="match status" value="1"/>
</dbReference>
<dbReference type="GO" id="GO:0043565">
    <property type="term" value="F:sequence-specific DNA binding"/>
    <property type="evidence" value="ECO:0007669"/>
    <property type="project" value="InterPro"/>
</dbReference>
<dbReference type="SMART" id="SM00448">
    <property type="entry name" value="REC"/>
    <property type="match status" value="1"/>
</dbReference>
<feature type="domain" description="HTH araC/xylS-type" evidence="6">
    <location>
        <begin position="434"/>
        <end position="532"/>
    </location>
</feature>
<keyword evidence="5" id="KW-0175">Coiled coil</keyword>
<dbReference type="PRINTS" id="PR00032">
    <property type="entry name" value="HTHARAC"/>
</dbReference>
<dbReference type="Gene3D" id="1.10.10.60">
    <property type="entry name" value="Homeodomain-like"/>
    <property type="match status" value="2"/>
</dbReference>
<dbReference type="InterPro" id="IPR018060">
    <property type="entry name" value="HTH_AraC"/>
</dbReference>
<organism evidence="8 9">
    <name type="scientific">Cohnella fermenti</name>
    <dbReference type="NCBI Taxonomy" id="2565925"/>
    <lineage>
        <taxon>Bacteria</taxon>
        <taxon>Bacillati</taxon>
        <taxon>Bacillota</taxon>
        <taxon>Bacilli</taxon>
        <taxon>Bacillales</taxon>
        <taxon>Paenibacillaceae</taxon>
        <taxon>Cohnella</taxon>
    </lineage>
</organism>
<comment type="caution">
    <text evidence="8">The sequence shown here is derived from an EMBL/GenBank/DDBJ whole genome shotgun (WGS) entry which is preliminary data.</text>
</comment>
<feature type="modified residue" description="4-aspartylphosphate" evidence="4">
    <location>
        <position position="54"/>
    </location>
</feature>
<accession>A0A4S4BJY6</accession>
<dbReference type="CDD" id="cd17536">
    <property type="entry name" value="REC_YesN-like"/>
    <property type="match status" value="1"/>
</dbReference>
<evidence type="ECO:0000256" key="5">
    <source>
        <dbReference type="SAM" id="Coils"/>
    </source>
</evidence>
<dbReference type="Proteomes" id="UP000310636">
    <property type="component" value="Unassembled WGS sequence"/>
</dbReference>
<proteinExistence type="predicted"/>
<dbReference type="EMBL" id="SSOB01000035">
    <property type="protein sequence ID" value="THF75010.1"/>
    <property type="molecule type" value="Genomic_DNA"/>
</dbReference>
<evidence type="ECO:0000256" key="1">
    <source>
        <dbReference type="ARBA" id="ARBA00023015"/>
    </source>
</evidence>
<dbReference type="SUPFAM" id="SSF52172">
    <property type="entry name" value="CheY-like"/>
    <property type="match status" value="1"/>
</dbReference>
<evidence type="ECO:0000256" key="2">
    <source>
        <dbReference type="ARBA" id="ARBA00023125"/>
    </source>
</evidence>
<feature type="domain" description="Response regulatory" evidence="7">
    <location>
        <begin position="2"/>
        <end position="119"/>
    </location>
</feature>
<evidence type="ECO:0000259" key="7">
    <source>
        <dbReference type="PROSITE" id="PS50110"/>
    </source>
</evidence>